<evidence type="ECO:0000313" key="7">
    <source>
        <dbReference type="EMBL" id="KAA8893766.1"/>
    </source>
</evidence>
<dbReference type="SUPFAM" id="SSF50998">
    <property type="entry name" value="Quinoprotein alcohol dehydrogenase-like"/>
    <property type="match status" value="1"/>
</dbReference>
<dbReference type="OrthoDB" id="10250769at2759"/>
<dbReference type="EMBL" id="VXIS01000405">
    <property type="protein sequence ID" value="KAA8893766.1"/>
    <property type="molecule type" value="Genomic_DNA"/>
</dbReference>
<dbReference type="SMART" id="SM00320">
    <property type="entry name" value="WD40"/>
    <property type="match status" value="10"/>
</dbReference>
<evidence type="ECO:0000256" key="2">
    <source>
        <dbReference type="ARBA" id="ARBA00022737"/>
    </source>
</evidence>
<sequence length="996" mass="109474">MPSVHPKRQRIESAAFSPEKTVSRPQHSRILAPFRAIGHITSPAPFTLLPQGKTFQVTTALEHTVQTYDIRRLNLLFVSSPPTPGTIARVVAHKDVVYAAYADHLGLAGVWIFKRGKKIGEFQAPGQKWGAWKELIVFGEWVVGAFDRALVVWRRESGEVYTEIEMSGKHGAVTAMCHPSAYLNKVVVARRNGDLEIWNVKTSKKIYTILAPVPSTSTSSKAVTTIVQSPVISVLAIGYSTGEIHLHNIHTDTPLFTLNQQVLAASSQNKRVTSLSFCTDPYVGAEKTTNQDQGGGRILAVGHDDGYVTLWNLEKRRIFGDMRSAHEASPHGIHVQWLSGQNVLVTSGADNSLKEWVFDSPHSTRPRLLRSRGGHSDSISSLTFVSPATSHFLLSAGRDQSLRAQSLRNDAQSFELSQGAAVKKATKVAKQNVEYVAMSIAESKAGPITAIATCSGEDGAGSTGREWEGIVTAHMNERAARSWSFQNKKIGRWTLPTHDDGEAKSVAITACGTFALVGSSKGGITMYNLQSGMKRRQFPEPLNAAQAKIVKKGEAVGKLNMIGRGKHTKAVTGIVTDALNRVIISCGLDSKIKFWEFTTGILIHEFDWEGTTKIPNKMKFHRPSELLAVSCDDTCIRVIDVETKKVVRELWGCEGKISDFCFSNDGRWIVAASMDNVIRIWDLPTGHLIDGIRTKSIVTALAFAGSGEFLATAHVGSVGINLWTNRTLFRHVPTRHIEDNDIVDLDMPTISGEGGISLIDAALNNDAEEDIETGVYNTVDQLSDQLLTMSLVPRTRWQTLLNLDLIRQRNKPKEAPKAPEKAPFFLPSLEKGAPNSSLNKSLALTSASDAQRAAEEAAALAADRNRIMRVDPNVSTGESQFTLILRSGDQMKLLDHLRSLPPSSADLEIRSLQEDEHVTFVQALTERLKARRDFELVMTWMNVFLRCHGEIVAEGQVEGLREALELWRAVLNKEQGRLSGRIGFCLGVAEFLRSGR</sequence>
<evidence type="ECO:0000256" key="3">
    <source>
        <dbReference type="PROSITE-ProRule" id="PRU00221"/>
    </source>
</evidence>
<dbReference type="InterPro" id="IPR011047">
    <property type="entry name" value="Quinoprotein_ADH-like_sf"/>
</dbReference>
<evidence type="ECO:0000256" key="4">
    <source>
        <dbReference type="SAM" id="MobiDB-lite"/>
    </source>
</evidence>
<keyword evidence="8" id="KW-1185">Reference proteome</keyword>
<feature type="compositionally biased region" description="Basic and acidic residues" evidence="4">
    <location>
        <begin position="811"/>
        <end position="820"/>
    </location>
</feature>
<dbReference type="PANTHER" id="PTHR22840">
    <property type="entry name" value="WD REPEAT-CONTAINING PROTEIN 36"/>
    <property type="match status" value="1"/>
</dbReference>
<comment type="caution">
    <text evidence="7">The sequence shown here is derived from an EMBL/GenBank/DDBJ whole genome shotgun (WGS) entry which is preliminary data.</text>
</comment>
<accession>A0A5J5EFQ9</accession>
<dbReference type="InterPro" id="IPR059157">
    <property type="entry name" value="WDR36-Utp21_N"/>
</dbReference>
<dbReference type="InterPro" id="IPR015943">
    <property type="entry name" value="WD40/YVTN_repeat-like_dom_sf"/>
</dbReference>
<keyword evidence="1 3" id="KW-0853">WD repeat</keyword>
<dbReference type="Pfam" id="PF25168">
    <property type="entry name" value="Beta-prop_WDR36-Utp21_2nd"/>
    <property type="match status" value="1"/>
</dbReference>
<dbReference type="GO" id="GO:0034388">
    <property type="term" value="C:Pwp2p-containing subcomplex of 90S preribosome"/>
    <property type="evidence" value="ECO:0007669"/>
    <property type="project" value="TreeGrafter"/>
</dbReference>
<organism evidence="7 8">
    <name type="scientific">Sphaerosporella brunnea</name>
    <dbReference type="NCBI Taxonomy" id="1250544"/>
    <lineage>
        <taxon>Eukaryota</taxon>
        <taxon>Fungi</taxon>
        <taxon>Dikarya</taxon>
        <taxon>Ascomycota</taxon>
        <taxon>Pezizomycotina</taxon>
        <taxon>Pezizomycetes</taxon>
        <taxon>Pezizales</taxon>
        <taxon>Pyronemataceae</taxon>
        <taxon>Sphaerosporella</taxon>
    </lineage>
</organism>
<dbReference type="FunCoup" id="A0A5J5EFQ9">
    <property type="interactions" value="1194"/>
</dbReference>
<keyword evidence="2" id="KW-0677">Repeat</keyword>
<dbReference type="InterPro" id="IPR001680">
    <property type="entry name" value="WD40_rpt"/>
</dbReference>
<dbReference type="Pfam" id="PF25171">
    <property type="entry name" value="Beta-prop_WDR36-Utp21_1st"/>
    <property type="match status" value="1"/>
</dbReference>
<dbReference type="Gene3D" id="2.130.10.10">
    <property type="entry name" value="YVTN repeat-like/Quinoprotein amine dehydrogenase"/>
    <property type="match status" value="2"/>
</dbReference>
<dbReference type="PROSITE" id="PS00678">
    <property type="entry name" value="WD_REPEATS_1"/>
    <property type="match status" value="2"/>
</dbReference>
<evidence type="ECO:0000313" key="8">
    <source>
        <dbReference type="Proteomes" id="UP000326924"/>
    </source>
</evidence>
<reference evidence="7 8" key="1">
    <citation type="submission" date="2019-09" db="EMBL/GenBank/DDBJ databases">
        <title>Draft genome of the ectomycorrhizal ascomycete Sphaerosporella brunnea.</title>
        <authorList>
            <consortium name="DOE Joint Genome Institute"/>
            <person name="Benucci G.M."/>
            <person name="Marozzi G."/>
            <person name="Antonielli L."/>
            <person name="Sanchez S."/>
            <person name="Marco P."/>
            <person name="Wang X."/>
            <person name="Falini L.B."/>
            <person name="Barry K."/>
            <person name="Haridas S."/>
            <person name="Lipzen A."/>
            <person name="Labutti K."/>
            <person name="Grigoriev I.V."/>
            <person name="Murat C."/>
            <person name="Martin F."/>
            <person name="Albertini E."/>
            <person name="Donnini D."/>
            <person name="Bonito G."/>
        </authorList>
    </citation>
    <scope>NUCLEOTIDE SEQUENCE [LARGE SCALE GENOMIC DNA]</scope>
    <source>
        <strain evidence="7 8">Sb_GMNB300</strain>
    </source>
</reference>
<dbReference type="InParanoid" id="A0A5J5EFQ9"/>
<evidence type="ECO:0000256" key="1">
    <source>
        <dbReference type="ARBA" id="ARBA00022574"/>
    </source>
</evidence>
<feature type="repeat" description="WD" evidence="3">
    <location>
        <begin position="650"/>
        <end position="691"/>
    </location>
</feature>
<proteinExistence type="predicted"/>
<dbReference type="Proteomes" id="UP000326924">
    <property type="component" value="Unassembled WGS sequence"/>
</dbReference>
<feature type="domain" description="WDR36/Utp21 N-terminal" evidence="6">
    <location>
        <begin position="57"/>
        <end position="359"/>
    </location>
</feature>
<name>A0A5J5EFQ9_9PEZI</name>
<feature type="region of interest" description="Disordered" evidence="4">
    <location>
        <begin position="810"/>
        <end position="830"/>
    </location>
</feature>
<dbReference type="SUPFAM" id="SSF51004">
    <property type="entry name" value="C-terminal (heme d1) domain of cytochrome cd1-nitrite reductase"/>
    <property type="match status" value="1"/>
</dbReference>
<dbReference type="Pfam" id="PF04192">
    <property type="entry name" value="Utp21"/>
    <property type="match status" value="1"/>
</dbReference>
<dbReference type="GO" id="GO:0032040">
    <property type="term" value="C:small-subunit processome"/>
    <property type="evidence" value="ECO:0007669"/>
    <property type="project" value="InterPro"/>
</dbReference>
<dbReference type="PROSITE" id="PS50294">
    <property type="entry name" value="WD_REPEATS_REGION"/>
    <property type="match status" value="1"/>
</dbReference>
<dbReference type="InterPro" id="IPR011048">
    <property type="entry name" value="Haem_d1_sf"/>
</dbReference>
<dbReference type="PANTHER" id="PTHR22840:SF12">
    <property type="entry name" value="WD REPEAT-CONTAINING PROTEIN 36"/>
    <property type="match status" value="1"/>
</dbReference>
<dbReference type="AlphaFoldDB" id="A0A5J5EFQ9"/>
<feature type="domain" description="WDR36/Utp21 C-terminal" evidence="5">
    <location>
        <begin position="780"/>
        <end position="993"/>
    </location>
</feature>
<dbReference type="GO" id="GO:0006364">
    <property type="term" value="P:rRNA processing"/>
    <property type="evidence" value="ECO:0007669"/>
    <property type="project" value="InterPro"/>
</dbReference>
<dbReference type="InterPro" id="IPR007319">
    <property type="entry name" value="WDR36/Utp21_C"/>
</dbReference>
<feature type="repeat" description="WD" evidence="3">
    <location>
        <begin position="564"/>
        <end position="605"/>
    </location>
</feature>
<dbReference type="PROSITE" id="PS50082">
    <property type="entry name" value="WD_REPEATS_2"/>
    <property type="match status" value="2"/>
</dbReference>
<gene>
    <name evidence="7" type="ORF">FN846DRAFT_489751</name>
</gene>
<evidence type="ECO:0000259" key="5">
    <source>
        <dbReference type="Pfam" id="PF04192"/>
    </source>
</evidence>
<dbReference type="InterPro" id="IPR019775">
    <property type="entry name" value="WD40_repeat_CS"/>
</dbReference>
<protein>
    <submittedName>
        <fullName evidence="7">Utp21 specific WD40 associated putative domain-containing protein</fullName>
    </submittedName>
</protein>
<evidence type="ECO:0000259" key="6">
    <source>
        <dbReference type="Pfam" id="PF25171"/>
    </source>
</evidence>